<evidence type="ECO:0000313" key="2">
    <source>
        <dbReference type="Proteomes" id="UP000827986"/>
    </source>
</evidence>
<dbReference type="Proteomes" id="UP000827986">
    <property type="component" value="Unassembled WGS sequence"/>
</dbReference>
<proteinExistence type="predicted"/>
<protein>
    <submittedName>
        <fullName evidence="1">Uncharacterized protein</fullName>
    </submittedName>
</protein>
<reference evidence="1" key="1">
    <citation type="submission" date="2021-09" db="EMBL/GenBank/DDBJ databases">
        <title>The genome of Mauremys mutica provides insights into the evolution of semi-aquatic lifestyle.</title>
        <authorList>
            <person name="Gong S."/>
            <person name="Gao Y."/>
        </authorList>
    </citation>
    <scope>NUCLEOTIDE SEQUENCE</scope>
    <source>
        <strain evidence="1">MM-2020</strain>
        <tissue evidence="1">Muscle</tissue>
    </source>
</reference>
<organism evidence="1 2">
    <name type="scientific">Mauremys mutica</name>
    <name type="common">yellowpond turtle</name>
    <dbReference type="NCBI Taxonomy" id="74926"/>
    <lineage>
        <taxon>Eukaryota</taxon>
        <taxon>Metazoa</taxon>
        <taxon>Chordata</taxon>
        <taxon>Craniata</taxon>
        <taxon>Vertebrata</taxon>
        <taxon>Euteleostomi</taxon>
        <taxon>Archelosauria</taxon>
        <taxon>Testudinata</taxon>
        <taxon>Testudines</taxon>
        <taxon>Cryptodira</taxon>
        <taxon>Durocryptodira</taxon>
        <taxon>Testudinoidea</taxon>
        <taxon>Geoemydidae</taxon>
        <taxon>Geoemydinae</taxon>
        <taxon>Mauremys</taxon>
    </lineage>
</organism>
<dbReference type="AlphaFoldDB" id="A0A9D4AMY5"/>
<keyword evidence="2" id="KW-1185">Reference proteome</keyword>
<dbReference type="EMBL" id="JAHDVG010000486">
    <property type="protein sequence ID" value="KAH1168357.1"/>
    <property type="molecule type" value="Genomic_DNA"/>
</dbReference>
<sequence>MDLLTLPYTSKSTGEFLTASWMANNTGPKTQCSFGQLLVVLFQYRGNRVEHMGISSLYSLHPTQLITPHLQHHLSLQMGFFSYSACKEQFPVYPSWFKFPPHPPSPSNLGYLISLERAEKHIHCEWSCCILPLSVRRMSTDHDFL</sequence>
<comment type="caution">
    <text evidence="1">The sequence shown here is derived from an EMBL/GenBank/DDBJ whole genome shotgun (WGS) entry which is preliminary data.</text>
</comment>
<evidence type="ECO:0000313" key="1">
    <source>
        <dbReference type="EMBL" id="KAH1168357.1"/>
    </source>
</evidence>
<gene>
    <name evidence="1" type="ORF">KIL84_003840</name>
</gene>
<accession>A0A9D4AMY5</accession>
<name>A0A9D4AMY5_9SAUR</name>